<accession>A0ABN2NE64</accession>
<gene>
    <name evidence="2" type="ORF">GCM10009836_52150</name>
</gene>
<sequence>MESGSLMTDRLNETVANFGPGARLAVARKPKPQELRPEGTHDFEAMIAEIRRTNSKDDEDGE</sequence>
<proteinExistence type="predicted"/>
<name>A0ABN2NE64_9PSEU</name>
<keyword evidence="3" id="KW-1185">Reference proteome</keyword>
<protein>
    <recommendedName>
        <fullName evidence="4">Prevent-host-death protein</fullName>
    </recommendedName>
</protein>
<organism evidence="2 3">
    <name type="scientific">Pseudonocardia ailaonensis</name>
    <dbReference type="NCBI Taxonomy" id="367279"/>
    <lineage>
        <taxon>Bacteria</taxon>
        <taxon>Bacillati</taxon>
        <taxon>Actinomycetota</taxon>
        <taxon>Actinomycetes</taxon>
        <taxon>Pseudonocardiales</taxon>
        <taxon>Pseudonocardiaceae</taxon>
        <taxon>Pseudonocardia</taxon>
    </lineage>
</organism>
<evidence type="ECO:0000313" key="2">
    <source>
        <dbReference type="EMBL" id="GAA1865358.1"/>
    </source>
</evidence>
<dbReference type="Proteomes" id="UP001500449">
    <property type="component" value="Unassembled WGS sequence"/>
</dbReference>
<evidence type="ECO:0008006" key="4">
    <source>
        <dbReference type="Google" id="ProtNLM"/>
    </source>
</evidence>
<feature type="compositionally biased region" description="Basic and acidic residues" evidence="1">
    <location>
        <begin position="31"/>
        <end position="44"/>
    </location>
</feature>
<feature type="region of interest" description="Disordered" evidence="1">
    <location>
        <begin position="24"/>
        <end position="44"/>
    </location>
</feature>
<reference evidence="2 3" key="1">
    <citation type="journal article" date="2019" name="Int. J. Syst. Evol. Microbiol.">
        <title>The Global Catalogue of Microorganisms (GCM) 10K type strain sequencing project: providing services to taxonomists for standard genome sequencing and annotation.</title>
        <authorList>
            <consortium name="The Broad Institute Genomics Platform"/>
            <consortium name="The Broad Institute Genome Sequencing Center for Infectious Disease"/>
            <person name="Wu L."/>
            <person name="Ma J."/>
        </authorList>
    </citation>
    <scope>NUCLEOTIDE SEQUENCE [LARGE SCALE GENOMIC DNA]</scope>
    <source>
        <strain evidence="2 3">JCM 16009</strain>
    </source>
</reference>
<dbReference type="EMBL" id="BAAAQK010000019">
    <property type="protein sequence ID" value="GAA1865358.1"/>
    <property type="molecule type" value="Genomic_DNA"/>
</dbReference>
<comment type="caution">
    <text evidence="2">The sequence shown here is derived from an EMBL/GenBank/DDBJ whole genome shotgun (WGS) entry which is preliminary data.</text>
</comment>
<evidence type="ECO:0000256" key="1">
    <source>
        <dbReference type="SAM" id="MobiDB-lite"/>
    </source>
</evidence>
<evidence type="ECO:0000313" key="3">
    <source>
        <dbReference type="Proteomes" id="UP001500449"/>
    </source>
</evidence>